<keyword evidence="2" id="KW-0732">Signal</keyword>
<feature type="signal peptide" evidence="2">
    <location>
        <begin position="1"/>
        <end position="22"/>
    </location>
</feature>
<sequence length="151" mass="17065" precursor="true">MSKRIVLRILLIFALCGLTACHKQVMDSSTSKSDKTSQHSSSKENTVKDEKDKTPNQINQEEGIDAEQIVVSISDDGFVTSHGDHYHFYNGEVPFDSLLSSDLLAPKDYQFDAKQVVNEINNGYIVKVDGTYYVYLNDSNHQENIRMVTEK</sequence>
<keyword evidence="4" id="KW-1185">Reference proteome</keyword>
<proteinExistence type="predicted"/>
<protein>
    <recommendedName>
        <fullName evidence="5">Histidine triad protein</fullName>
    </recommendedName>
</protein>
<feature type="compositionally biased region" description="Basic and acidic residues" evidence="1">
    <location>
        <begin position="32"/>
        <end position="54"/>
    </location>
</feature>
<feature type="region of interest" description="Disordered" evidence="1">
    <location>
        <begin position="28"/>
        <end position="62"/>
    </location>
</feature>
<dbReference type="RefSeq" id="WP_125074995.1">
    <property type="nucleotide sequence ID" value="NZ_CP053792.1"/>
</dbReference>
<dbReference type="EMBL" id="UXEP01000064">
    <property type="protein sequence ID" value="VDC43818.1"/>
    <property type="molecule type" value="Genomic_DNA"/>
</dbReference>
<evidence type="ECO:0000313" key="3">
    <source>
        <dbReference type="EMBL" id="VDC43818.1"/>
    </source>
</evidence>
<dbReference type="InterPro" id="IPR023832">
    <property type="entry name" value="His_triad_protein"/>
</dbReference>
<dbReference type="AlphaFoldDB" id="A0A3P5YD45"/>
<gene>
    <name evidence="3" type="ORF">FMV2238Y02_23070</name>
</gene>
<dbReference type="PROSITE" id="PS51257">
    <property type="entry name" value="PROKAR_LIPOPROTEIN"/>
    <property type="match status" value="1"/>
</dbReference>
<accession>A0A3P5YD45</accession>
<dbReference type="Gene3D" id="3.10.50.90">
    <property type="match status" value="1"/>
</dbReference>
<evidence type="ECO:0008006" key="5">
    <source>
        <dbReference type="Google" id="ProtNLM"/>
    </source>
</evidence>
<dbReference type="InterPro" id="IPR006270">
    <property type="entry name" value="Strep_his_triad_rpt"/>
</dbReference>
<dbReference type="NCBIfam" id="TIGR01363">
    <property type="entry name" value="strep_his_triad"/>
    <property type="match status" value="1"/>
</dbReference>
<reference evidence="3 4" key="1">
    <citation type="submission" date="2018-10" db="EMBL/GenBank/DDBJ databases">
        <authorList>
            <consortium name="Molecular Microbiology and Infection Unit (UMMI)"/>
            <person name="Machado M."/>
        </authorList>
    </citation>
    <scope>NUCLEOTIDE SEQUENCE [LARGE SCALE GENOMIC DNA]</scope>
    <source>
        <strain evidence="3">FMV2238.02</strain>
    </source>
</reference>
<dbReference type="Pfam" id="PF04270">
    <property type="entry name" value="Strep_his_triad"/>
    <property type="match status" value="1"/>
</dbReference>
<dbReference type="Proteomes" id="UP000280759">
    <property type="component" value="Unassembled WGS sequence"/>
</dbReference>
<evidence type="ECO:0000313" key="4">
    <source>
        <dbReference type="Proteomes" id="UP000280759"/>
    </source>
</evidence>
<evidence type="ECO:0000256" key="1">
    <source>
        <dbReference type="SAM" id="MobiDB-lite"/>
    </source>
</evidence>
<evidence type="ECO:0000256" key="2">
    <source>
        <dbReference type="SAM" id="SignalP"/>
    </source>
</evidence>
<name>A0A3P5YD45_STRCB</name>
<organism evidence="3 4">
    <name type="scientific">Streptococcus canis</name>
    <dbReference type="NCBI Taxonomy" id="1329"/>
    <lineage>
        <taxon>Bacteria</taxon>
        <taxon>Bacillati</taxon>
        <taxon>Bacillota</taxon>
        <taxon>Bacilli</taxon>
        <taxon>Lactobacillales</taxon>
        <taxon>Streptococcaceae</taxon>
        <taxon>Streptococcus</taxon>
    </lineage>
</organism>
<feature type="chain" id="PRO_5038989391" description="Histidine triad protein" evidence="2">
    <location>
        <begin position="23"/>
        <end position="151"/>
    </location>
</feature>